<sequence length="135" mass="15077">MTPVSNYLPGRALRTLERLGNLMCPGVEGMPAFSATGCLHALDELLAATPEADRRDLRHLLLVLSVWPDRGLAWLLRVAGRAEDAWSPLRPLLRQLDLGLRGIVYSLYYSDLGYLNQSSGVHAAMDYHIHCEQEH</sequence>
<proteinExistence type="predicted"/>
<evidence type="ECO:0000313" key="1">
    <source>
        <dbReference type="EMBL" id="XDT72670.1"/>
    </source>
</evidence>
<name>A0AB39UWV5_9GAMM</name>
<reference evidence="1" key="1">
    <citation type="submission" date="2024-05" db="EMBL/GenBank/DDBJ databases">
        <title>Genome sequencing of novel strain.</title>
        <authorList>
            <person name="Ganbat D."/>
            <person name="Ganbat S."/>
            <person name="Lee S.-J."/>
        </authorList>
    </citation>
    <scope>NUCLEOTIDE SEQUENCE</scope>
    <source>
        <strain evidence="1">SMD15-11</strain>
    </source>
</reference>
<gene>
    <name evidence="1" type="ORF">AAIA72_01415</name>
</gene>
<dbReference type="AlphaFoldDB" id="A0AB39UWV5"/>
<dbReference type="EMBL" id="CP154858">
    <property type="protein sequence ID" value="XDT72670.1"/>
    <property type="molecule type" value="Genomic_DNA"/>
</dbReference>
<dbReference type="RefSeq" id="WP_369601674.1">
    <property type="nucleotide sequence ID" value="NZ_CP154858.1"/>
</dbReference>
<protein>
    <submittedName>
        <fullName evidence="1">Uncharacterized protein</fullName>
    </submittedName>
</protein>
<accession>A0AB39UWV5</accession>
<organism evidence="1">
    <name type="scientific">Thermohahella caldifontis</name>
    <dbReference type="NCBI Taxonomy" id="3142973"/>
    <lineage>
        <taxon>Bacteria</taxon>
        <taxon>Pseudomonadati</taxon>
        <taxon>Pseudomonadota</taxon>
        <taxon>Gammaproteobacteria</taxon>
        <taxon>Oceanospirillales</taxon>
        <taxon>Hahellaceae</taxon>
        <taxon>Thermohahella</taxon>
    </lineage>
</organism>
<dbReference type="KEGG" id="tcd:AAIA72_01415"/>